<evidence type="ECO:0000259" key="3">
    <source>
        <dbReference type="Pfam" id="PF13649"/>
    </source>
</evidence>
<sequence length="190" mass="22087">RNLIYQPIIHPAFKDWKTSRPSEATLNLILKSYGDVKGRKILDIGCCIGYYSHMMVKMGAKVTGIEIKSKRYEFCRYLSKLYGLGEDNPQFINVDIANFAKSNKGKYDLVLFLNTVHWVFKQRGEEAWTIMRKISEWTGNMYLTYEKSFAHGFSPEKCLGKTLFNRVENLGFPKSRARGSPRSVYLFRKE</sequence>
<dbReference type="Pfam" id="PF13649">
    <property type="entry name" value="Methyltransf_25"/>
    <property type="match status" value="1"/>
</dbReference>
<comment type="caution">
    <text evidence="4">The sequence shown here is derived from an EMBL/GenBank/DDBJ whole genome shotgun (WGS) entry which is preliminary data.</text>
</comment>
<gene>
    <name evidence="4" type="ORF">S06H3_45996</name>
</gene>
<feature type="non-terminal residue" evidence="4">
    <location>
        <position position="1"/>
    </location>
</feature>
<dbReference type="GO" id="GO:0008168">
    <property type="term" value="F:methyltransferase activity"/>
    <property type="evidence" value="ECO:0007669"/>
    <property type="project" value="UniProtKB-KW"/>
</dbReference>
<evidence type="ECO:0000313" key="4">
    <source>
        <dbReference type="EMBL" id="GAI37404.1"/>
    </source>
</evidence>
<dbReference type="CDD" id="cd02440">
    <property type="entry name" value="AdoMet_MTases"/>
    <property type="match status" value="1"/>
</dbReference>
<organism evidence="4">
    <name type="scientific">marine sediment metagenome</name>
    <dbReference type="NCBI Taxonomy" id="412755"/>
    <lineage>
        <taxon>unclassified sequences</taxon>
        <taxon>metagenomes</taxon>
        <taxon>ecological metagenomes</taxon>
    </lineage>
</organism>
<name>X1Q2F0_9ZZZZ</name>
<dbReference type="AlphaFoldDB" id="X1Q2F0"/>
<dbReference type="InterPro" id="IPR029063">
    <property type="entry name" value="SAM-dependent_MTases_sf"/>
</dbReference>
<dbReference type="PANTHER" id="PTHR43861:SF1">
    <property type="entry name" value="TRANS-ACONITATE 2-METHYLTRANSFERASE"/>
    <property type="match status" value="1"/>
</dbReference>
<dbReference type="EMBL" id="BARV01028776">
    <property type="protein sequence ID" value="GAI37404.1"/>
    <property type="molecule type" value="Genomic_DNA"/>
</dbReference>
<feature type="domain" description="Methyltransferase" evidence="3">
    <location>
        <begin position="41"/>
        <end position="129"/>
    </location>
</feature>
<dbReference type="GO" id="GO:0032259">
    <property type="term" value="P:methylation"/>
    <property type="evidence" value="ECO:0007669"/>
    <property type="project" value="UniProtKB-KW"/>
</dbReference>
<dbReference type="SUPFAM" id="SSF53335">
    <property type="entry name" value="S-adenosyl-L-methionine-dependent methyltransferases"/>
    <property type="match status" value="1"/>
</dbReference>
<keyword evidence="1" id="KW-0489">Methyltransferase</keyword>
<evidence type="ECO:0000256" key="1">
    <source>
        <dbReference type="ARBA" id="ARBA00022603"/>
    </source>
</evidence>
<evidence type="ECO:0000256" key="2">
    <source>
        <dbReference type="ARBA" id="ARBA00022679"/>
    </source>
</evidence>
<dbReference type="Gene3D" id="3.40.50.150">
    <property type="entry name" value="Vaccinia Virus protein VP39"/>
    <property type="match status" value="1"/>
</dbReference>
<dbReference type="InterPro" id="IPR041698">
    <property type="entry name" value="Methyltransf_25"/>
</dbReference>
<proteinExistence type="predicted"/>
<dbReference type="PANTHER" id="PTHR43861">
    <property type="entry name" value="TRANS-ACONITATE 2-METHYLTRANSFERASE-RELATED"/>
    <property type="match status" value="1"/>
</dbReference>
<accession>X1Q2F0</accession>
<keyword evidence="2" id="KW-0808">Transferase</keyword>
<reference evidence="4" key="1">
    <citation type="journal article" date="2014" name="Front. Microbiol.">
        <title>High frequency of phylogenetically diverse reductive dehalogenase-homologous genes in deep subseafloor sedimentary metagenomes.</title>
        <authorList>
            <person name="Kawai M."/>
            <person name="Futagami T."/>
            <person name="Toyoda A."/>
            <person name="Takaki Y."/>
            <person name="Nishi S."/>
            <person name="Hori S."/>
            <person name="Arai W."/>
            <person name="Tsubouchi T."/>
            <person name="Morono Y."/>
            <person name="Uchiyama I."/>
            <person name="Ito T."/>
            <person name="Fujiyama A."/>
            <person name="Inagaki F."/>
            <person name="Takami H."/>
        </authorList>
    </citation>
    <scope>NUCLEOTIDE SEQUENCE</scope>
    <source>
        <strain evidence="4">Expedition CK06-06</strain>
    </source>
</reference>
<protein>
    <recommendedName>
        <fullName evidence="3">Methyltransferase domain-containing protein</fullName>
    </recommendedName>
</protein>